<dbReference type="InterPro" id="IPR003399">
    <property type="entry name" value="Mce/MlaD"/>
</dbReference>
<keyword evidence="2" id="KW-0812">Transmembrane</keyword>
<dbReference type="PANTHER" id="PTHR36698">
    <property type="entry name" value="BLL5892 PROTEIN"/>
    <property type="match status" value="1"/>
</dbReference>
<gene>
    <name evidence="4" type="ORF">H1W37_02035</name>
</gene>
<dbReference type="Pfam" id="PF02470">
    <property type="entry name" value="MlaD"/>
    <property type="match status" value="1"/>
</dbReference>
<dbReference type="AlphaFoldDB" id="A0A838XNW3"/>
<evidence type="ECO:0000313" key="5">
    <source>
        <dbReference type="Proteomes" id="UP000559404"/>
    </source>
</evidence>
<sequence>METRANYVVIGAFVFVTLFVGFAFIYWLGSRAEGPRALPVKVIFPGAVTGLSVGGQVLFNGIKVGDVGNLGFDPKDPSVVVATIRVSPTTPLRKDVKATLGFATLSGIAYVELSGGSLSAPLLLDPEAEEPPVIYADRSAFEDIVEGARDILGRADSMLAAVETIVNENRDDVDKIMTNARIFSDALAKNSDGVENFMSSVASTGEALTRLSGRLEGLVDSATAVVDAVPPEKVTSIVNDAAEITHKVAGAADGLTELLKTAEAAGADLEKFTRGLNQSLKEFDQVIAAVEPQSISEIVDGVAAFAKVLEDRSADIDQLVVSTSETMANIEQVTQLAVEEKETVKEVIEDAKVVSEQLVSTVESVNGILEAVDPAKVSNVIASVDQLTAGIAGRTEKITGAIDNASEAVANATEFSRSLKGRGPEIDQIMTDAKDLAAKLNASGTRIQGIIDKVGVMVDGDGEGFIAEATKAAASVRQVADVLAERVGPITAGLQKFTQRGSADFTAAMSQLNRTLVEIQRTVSNLDRNPQRVIFGGPDKPTFGGAQRR</sequence>
<keyword evidence="2" id="KW-0472">Membrane</keyword>
<organism evidence="4 5">
    <name type="scientific">Stappia taiwanensis</name>
    <dbReference type="NCBI Taxonomy" id="992267"/>
    <lineage>
        <taxon>Bacteria</taxon>
        <taxon>Pseudomonadati</taxon>
        <taxon>Pseudomonadota</taxon>
        <taxon>Alphaproteobacteria</taxon>
        <taxon>Hyphomicrobiales</taxon>
        <taxon>Stappiaceae</taxon>
        <taxon>Stappia</taxon>
    </lineage>
</organism>
<keyword evidence="2" id="KW-1133">Transmembrane helix</keyword>
<dbReference type="SUPFAM" id="SSF58104">
    <property type="entry name" value="Methyl-accepting chemotaxis protein (MCP) signaling domain"/>
    <property type="match status" value="1"/>
</dbReference>
<evidence type="ECO:0000256" key="2">
    <source>
        <dbReference type="SAM" id="Phobius"/>
    </source>
</evidence>
<dbReference type="Gene3D" id="1.20.58.60">
    <property type="match status" value="1"/>
</dbReference>
<feature type="domain" description="Mce/MlaD" evidence="3">
    <location>
        <begin position="41"/>
        <end position="116"/>
    </location>
</feature>
<reference evidence="4 5" key="1">
    <citation type="submission" date="2020-07" db="EMBL/GenBank/DDBJ databases">
        <authorList>
            <person name="Li M."/>
        </authorList>
    </citation>
    <scope>NUCLEOTIDE SEQUENCE [LARGE SCALE GENOMIC DNA]</scope>
    <source>
        <strain evidence="4 5">DSM 23284</strain>
    </source>
</reference>
<dbReference type="EMBL" id="JACEON010000002">
    <property type="protein sequence ID" value="MBA4610418.1"/>
    <property type="molecule type" value="Genomic_DNA"/>
</dbReference>
<comment type="caution">
    <text evidence="4">The sequence shown here is derived from an EMBL/GenBank/DDBJ whole genome shotgun (WGS) entry which is preliminary data.</text>
</comment>
<dbReference type="RefSeq" id="WP_181758626.1">
    <property type="nucleotide sequence ID" value="NZ_BMCR01000002.1"/>
</dbReference>
<feature type="transmembrane region" description="Helical" evidence="2">
    <location>
        <begin position="7"/>
        <end position="29"/>
    </location>
</feature>
<protein>
    <submittedName>
        <fullName evidence="4">MCE family protein</fullName>
    </submittedName>
</protein>
<evidence type="ECO:0000256" key="1">
    <source>
        <dbReference type="SAM" id="MobiDB-lite"/>
    </source>
</evidence>
<reference evidence="4 5" key="2">
    <citation type="submission" date="2020-08" db="EMBL/GenBank/DDBJ databases">
        <title>Stappia taiwanensis sp. nov., isolated from a coastal thermal spring.</title>
        <authorList>
            <person name="Kampfer P."/>
        </authorList>
    </citation>
    <scope>NUCLEOTIDE SEQUENCE [LARGE SCALE GENOMIC DNA]</scope>
    <source>
        <strain evidence="4 5">DSM 23284</strain>
    </source>
</reference>
<accession>A0A838XNW3</accession>
<feature type="region of interest" description="Disordered" evidence="1">
    <location>
        <begin position="530"/>
        <end position="549"/>
    </location>
</feature>
<dbReference type="PANTHER" id="PTHR36698:SF2">
    <property type="entry name" value="MCE_MLAD DOMAIN-CONTAINING PROTEIN"/>
    <property type="match status" value="1"/>
</dbReference>
<evidence type="ECO:0000259" key="3">
    <source>
        <dbReference type="Pfam" id="PF02470"/>
    </source>
</evidence>
<evidence type="ECO:0000313" key="4">
    <source>
        <dbReference type="EMBL" id="MBA4610418.1"/>
    </source>
</evidence>
<name>A0A838XNW3_9HYPH</name>
<proteinExistence type="predicted"/>
<dbReference type="Proteomes" id="UP000559404">
    <property type="component" value="Unassembled WGS sequence"/>
</dbReference>
<keyword evidence="5" id="KW-1185">Reference proteome</keyword>